<feature type="domain" description="Sulfatase N-terminal" evidence="3">
    <location>
        <begin position="44"/>
        <end position="376"/>
    </location>
</feature>
<keyword evidence="5" id="KW-1185">Reference proteome</keyword>
<feature type="chain" id="PRO_5047504329" evidence="2">
    <location>
        <begin position="30"/>
        <end position="492"/>
    </location>
</feature>
<gene>
    <name evidence="4" type="ORF">GTZ99_00670</name>
</gene>
<dbReference type="Proteomes" id="UP000753724">
    <property type="component" value="Unassembled WGS sequence"/>
</dbReference>
<feature type="signal peptide" evidence="2">
    <location>
        <begin position="1"/>
        <end position="29"/>
    </location>
</feature>
<proteinExistence type="inferred from homology"/>
<comment type="similarity">
    <text evidence="1">Belongs to the sulfatase family.</text>
</comment>
<evidence type="ECO:0000313" key="5">
    <source>
        <dbReference type="Proteomes" id="UP000753724"/>
    </source>
</evidence>
<dbReference type="EMBL" id="JAAAPO010000001">
    <property type="protein sequence ID" value="NBC35066.1"/>
    <property type="molecule type" value="Genomic_DNA"/>
</dbReference>
<protein>
    <submittedName>
        <fullName evidence="4">Sulfatase-like hydrolase/transferase</fullName>
    </submittedName>
</protein>
<dbReference type="PANTHER" id="PTHR42693">
    <property type="entry name" value="ARYLSULFATASE FAMILY MEMBER"/>
    <property type="match status" value="1"/>
</dbReference>
<evidence type="ECO:0000259" key="3">
    <source>
        <dbReference type="Pfam" id="PF00884"/>
    </source>
</evidence>
<name>A0ABW9X956_9SPHN</name>
<dbReference type="PANTHER" id="PTHR42693:SF33">
    <property type="entry name" value="ARYLSULFATASE"/>
    <property type="match status" value="1"/>
</dbReference>
<evidence type="ECO:0000256" key="1">
    <source>
        <dbReference type="ARBA" id="ARBA00008779"/>
    </source>
</evidence>
<dbReference type="InterPro" id="IPR000917">
    <property type="entry name" value="Sulfatase_N"/>
</dbReference>
<reference evidence="5" key="1">
    <citation type="submission" date="2020-01" db="EMBL/GenBank/DDBJ databases">
        <title>Sphingomonas sp. strain CSW-10.</title>
        <authorList>
            <person name="Chen W.-M."/>
        </authorList>
    </citation>
    <scope>NUCLEOTIDE SEQUENCE [LARGE SCALE GENOMIC DNA]</scope>
    <source>
        <strain evidence="5">FSY-8</strain>
    </source>
</reference>
<sequence>MSRLRRVLMGAGVALCATAIAPVVVPADAAPRAVSRPAVPARQPNVVVILVDDLGWPDVSAYGRHDVPTPNIDRIAQTGVAFSSGYVTASVCAVSRAGLLTGRNPQQFGFTYNINDEGDRGAGIPESQPTIAQRLKPLGYRTGAFGKWHVGSEARFYPTNRGFDEFFGFVAGETVYVDPRTPGIVTTPTRADKGKPAFDTRRGGGVIVEGPDRRAVHNFDKYLTNEITDHAVGFINRAARGGQPFMAYVAYNAPHWPLQVPQAWYDRFAHIQDPVRRTYVAMIAAMDDGVGQILNTLEANHVRRDTIVVFLSDNGCPVQFGFCNPDHVWSAGKFTYLEGGVRVPFLMSWPGGMKPQGIVDTPVSSVDIAATVLRAAAPGRPLPRELDGVDLVRSATRAPAAPRLLTWAQAPVAAARLGRYKLWHSDDWRETHLYDLTADPAEMTDVSAQQPATRALLDQRLNAWRKSLPAPLWDPHFTRRVQIGPRETELVY</sequence>
<dbReference type="SUPFAM" id="SSF53649">
    <property type="entry name" value="Alkaline phosphatase-like"/>
    <property type="match status" value="1"/>
</dbReference>
<organism evidence="4 5">
    <name type="scientific">Novosphingobium ovatum</name>
    <dbReference type="NCBI Taxonomy" id="1908523"/>
    <lineage>
        <taxon>Bacteria</taxon>
        <taxon>Pseudomonadati</taxon>
        <taxon>Pseudomonadota</taxon>
        <taxon>Alphaproteobacteria</taxon>
        <taxon>Sphingomonadales</taxon>
        <taxon>Sphingomonadaceae</taxon>
        <taxon>Novosphingobium</taxon>
    </lineage>
</organism>
<accession>A0ABW9X956</accession>
<keyword evidence="2" id="KW-0732">Signal</keyword>
<dbReference type="InterPro" id="IPR050738">
    <property type="entry name" value="Sulfatase"/>
</dbReference>
<evidence type="ECO:0000313" key="4">
    <source>
        <dbReference type="EMBL" id="NBC35066.1"/>
    </source>
</evidence>
<dbReference type="Pfam" id="PF00884">
    <property type="entry name" value="Sulfatase"/>
    <property type="match status" value="1"/>
</dbReference>
<dbReference type="Gene3D" id="3.30.1120.10">
    <property type="match status" value="1"/>
</dbReference>
<dbReference type="Gene3D" id="3.40.720.10">
    <property type="entry name" value="Alkaline Phosphatase, subunit A"/>
    <property type="match status" value="1"/>
</dbReference>
<dbReference type="RefSeq" id="WP_161716367.1">
    <property type="nucleotide sequence ID" value="NZ_JAAAPO010000001.1"/>
</dbReference>
<comment type="caution">
    <text evidence="4">The sequence shown here is derived from an EMBL/GenBank/DDBJ whole genome shotgun (WGS) entry which is preliminary data.</text>
</comment>
<evidence type="ECO:0000256" key="2">
    <source>
        <dbReference type="SAM" id="SignalP"/>
    </source>
</evidence>
<dbReference type="InterPro" id="IPR017850">
    <property type="entry name" value="Alkaline_phosphatase_core_sf"/>
</dbReference>